<dbReference type="GO" id="GO:0015979">
    <property type="term" value="P:photosynthesis"/>
    <property type="evidence" value="ECO:0007669"/>
    <property type="project" value="UniProtKB-KW"/>
</dbReference>
<dbReference type="GO" id="GO:0009523">
    <property type="term" value="C:photosystem II"/>
    <property type="evidence" value="ECO:0007669"/>
    <property type="project" value="UniProtKB-KW"/>
</dbReference>
<feature type="domain" description="PKD-like" evidence="5">
    <location>
        <begin position="602"/>
        <end position="678"/>
    </location>
</feature>
<sequence length="936" mass="100106">MQKTIGLFLIGMFLSTQLFSQTWERMQSWGLDLEAITWVDDTVGFSVGENLIIKTADGGLTWKELPVSFEGKLLDVAFWDENVGLAVGENGLILKTLDGGNTWAQKPSGSVQSLLSVDISDENRILATSGGGEILFSINKGDTWVKIASGTSQSLNDLSFINTDTAYIAGNQGLIFRTYNGGDEWTALNSGLSSNINGIAFSTALIGYAVGDAGNILKTLDGGDTWLPQTSPVTTDLRKIAISRFDIRIVTIVGDQATALRSTNSGATFGKANLGATNTRGLKGLDFKPESNLVYAVGQEGYLISSTNAGSSYTQRLAGIRNDFTGTDFKTDRVGHIIGQQGAVYVTSNGATSLVSRPIPEAVDLVGLDYWNNSFGYVGTNSGKIFRTSNSGSSWVPVPAQTSETIAGFFLFATSVLYATGTNGYIARSFNSGGTWDAAGIQSNTTENLRDVTFFDFQVGFAMGDNGQISWSNGGNVWENLPKLTTENLNALSKLDSSTAVIVGDAGVILKSEDMARTWRKIDVPFTENFTSVDFWDEFLGFISGENGLVLQTKDGGESWIQIPSGTARNLSGISVGNPTVAFAVGDDGTILKYECIQPSGLSEIIGESEICLTVANYSITDEGVPGAQLVWRVDGGEIISGQGTNAIEVEWNTPGRNGVYVSLENFCGNGTTSSLGVTVSAIPTEPLQIAGNGAVCLEETESYSIPTQEGLSYTWEVSGGEVTQGQGSSQVQVRWTSAGAHELRVIQENQCGKTDPVVKPIAVNRPPDQPGEILGELQTGLWQTEYAIPVQEGVNYIWNISDNGGSILQGQGTEKVTVLWEKEGDFQLSVTPENECNEGLARIVNVNVNVITSLPEKEDLTLAIYPNPSSGTIKVQLGAGNYKQIQVINAFGQIIQSLSLTSNTKEINLENLPRGINLIQLYTDSSVVVRKVVVN</sequence>
<evidence type="ECO:0000259" key="3">
    <source>
        <dbReference type="Pfam" id="PF14870"/>
    </source>
</evidence>
<dbReference type="OrthoDB" id="9757809at2"/>
<dbReference type="Pfam" id="PF18962">
    <property type="entry name" value="Por_Secre_tail"/>
    <property type="match status" value="1"/>
</dbReference>
<dbReference type="PANTHER" id="PTHR47199">
    <property type="entry name" value="PHOTOSYSTEM II STABILITY/ASSEMBLY FACTOR HCF136, CHLOROPLASTIC"/>
    <property type="match status" value="1"/>
</dbReference>
<dbReference type="InterPro" id="IPR015943">
    <property type="entry name" value="WD40/YVTN_repeat-like_dom_sf"/>
</dbReference>
<keyword evidence="7" id="KW-1185">Reference proteome</keyword>
<feature type="domain" description="Photosynthesis system II assembly factor Ycf48/Hcf136-like" evidence="3">
    <location>
        <begin position="477"/>
        <end position="564"/>
    </location>
</feature>
<protein>
    <submittedName>
        <fullName evidence="6">Por secretion system C-terminal sorting domain-containing protein</fullName>
    </submittedName>
</protein>
<keyword evidence="2" id="KW-0604">Photosystem II</keyword>
<dbReference type="Pfam" id="PF19408">
    <property type="entry name" value="PKD_6"/>
    <property type="match status" value="3"/>
</dbReference>
<dbReference type="RefSeq" id="WP_091692803.1">
    <property type="nucleotide sequence ID" value="NZ_FPBF01000002.1"/>
</dbReference>
<dbReference type="Pfam" id="PF14870">
    <property type="entry name" value="PSII_BNR"/>
    <property type="match status" value="2"/>
</dbReference>
<dbReference type="InterPro" id="IPR026444">
    <property type="entry name" value="Secre_tail"/>
</dbReference>
<organism evidence="6 7">
    <name type="scientific">Algoriphagus locisalis</name>
    <dbReference type="NCBI Taxonomy" id="305507"/>
    <lineage>
        <taxon>Bacteria</taxon>
        <taxon>Pseudomonadati</taxon>
        <taxon>Bacteroidota</taxon>
        <taxon>Cytophagia</taxon>
        <taxon>Cytophagales</taxon>
        <taxon>Cyclobacteriaceae</taxon>
        <taxon>Algoriphagus</taxon>
    </lineage>
</organism>
<evidence type="ECO:0000313" key="7">
    <source>
        <dbReference type="Proteomes" id="UP000199673"/>
    </source>
</evidence>
<dbReference type="InterPro" id="IPR028203">
    <property type="entry name" value="PSII_CF48-like_dom"/>
</dbReference>
<dbReference type="PANTHER" id="PTHR47199:SF2">
    <property type="entry name" value="PHOTOSYSTEM II STABILITY_ASSEMBLY FACTOR HCF136, CHLOROPLASTIC"/>
    <property type="match status" value="1"/>
</dbReference>
<accession>A0A1I7AVC6</accession>
<proteinExistence type="predicted"/>
<name>A0A1I7AVC6_9BACT</name>
<evidence type="ECO:0000256" key="1">
    <source>
        <dbReference type="ARBA" id="ARBA00022531"/>
    </source>
</evidence>
<feature type="domain" description="PKD-like" evidence="5">
    <location>
        <begin position="767"/>
        <end position="847"/>
    </location>
</feature>
<gene>
    <name evidence="6" type="ORF">SAMN04489724_2230</name>
</gene>
<feature type="domain" description="Photosynthesis system II assembly factor Ycf48/Hcf136-like" evidence="3">
    <location>
        <begin position="61"/>
        <end position="188"/>
    </location>
</feature>
<dbReference type="InterPro" id="IPR045829">
    <property type="entry name" value="PKD_6"/>
</dbReference>
<keyword evidence="1" id="KW-0602">Photosynthesis</keyword>
<dbReference type="Proteomes" id="UP000199673">
    <property type="component" value="Unassembled WGS sequence"/>
</dbReference>
<dbReference type="SUPFAM" id="SSF110296">
    <property type="entry name" value="Oligoxyloglucan reducing end-specific cellobiohydrolase"/>
    <property type="match status" value="3"/>
</dbReference>
<evidence type="ECO:0000256" key="2">
    <source>
        <dbReference type="ARBA" id="ARBA00023276"/>
    </source>
</evidence>
<dbReference type="AlphaFoldDB" id="A0A1I7AVC6"/>
<feature type="domain" description="Secretion system C-terminal sorting" evidence="4">
    <location>
        <begin position="865"/>
        <end position="935"/>
    </location>
</feature>
<dbReference type="STRING" id="305507.SAMN04489724_2230"/>
<dbReference type="NCBIfam" id="TIGR04183">
    <property type="entry name" value="Por_Secre_tail"/>
    <property type="match status" value="1"/>
</dbReference>
<evidence type="ECO:0000259" key="4">
    <source>
        <dbReference type="Pfam" id="PF18962"/>
    </source>
</evidence>
<dbReference type="EMBL" id="FPBF01000002">
    <property type="protein sequence ID" value="SFT78836.1"/>
    <property type="molecule type" value="Genomic_DNA"/>
</dbReference>
<evidence type="ECO:0000259" key="5">
    <source>
        <dbReference type="Pfam" id="PF19408"/>
    </source>
</evidence>
<dbReference type="Gene3D" id="2.130.10.10">
    <property type="entry name" value="YVTN repeat-like/Quinoprotein amine dehydrogenase"/>
    <property type="match status" value="3"/>
</dbReference>
<reference evidence="7" key="1">
    <citation type="submission" date="2016-10" db="EMBL/GenBank/DDBJ databases">
        <authorList>
            <person name="Varghese N."/>
            <person name="Submissions S."/>
        </authorList>
    </citation>
    <scope>NUCLEOTIDE SEQUENCE [LARGE SCALE GENOMIC DNA]</scope>
    <source>
        <strain evidence="7">DSM 23445</strain>
    </source>
</reference>
<evidence type="ECO:0000313" key="6">
    <source>
        <dbReference type="EMBL" id="SFT78836.1"/>
    </source>
</evidence>
<feature type="domain" description="PKD-like" evidence="5">
    <location>
        <begin position="684"/>
        <end position="756"/>
    </location>
</feature>